<dbReference type="EMBL" id="ADVG01000002">
    <property type="protein sequence ID" value="EFH86119.1"/>
    <property type="molecule type" value="Genomic_DNA"/>
</dbReference>
<feature type="transmembrane region" description="Helical" evidence="8">
    <location>
        <begin position="172"/>
        <end position="196"/>
    </location>
</feature>
<keyword evidence="10" id="KW-1185">Reference proteome</keyword>
<sequence>MIRGRKTATPDSSRREALFQTSRTTQEGGASKVWNGPAKTYYDLPLVKKAHWSWQIVLYFFLGGIAGGSYLISTLADLLRFEKHGVLTRAGRYLSFVCILASPVLLILDLGRPLRFHHMLRVLKFRSVMSLGTWGLTAFGLCSGLTTAYQAASDGLLNWFPLLARWMKAVPIKLVEVLGSLLGLFVASYTGVLLSSTAVPVWARARRLLGPLFLSSALSTALASLSCLLSFGRNNQPLVEKLERAEMVSMSMELGLISALPRLLGSLGKPLFRGRTGILFKAGTIGAGLAFPLLARIIGKLGGKSTPRTVNIVLSLLVLAGGMILRYVWIVAGRLSAHDPEAVHTYNALEGKKR</sequence>
<evidence type="ECO:0000256" key="2">
    <source>
        <dbReference type="ARBA" id="ARBA00008929"/>
    </source>
</evidence>
<dbReference type="OrthoDB" id="112837at2"/>
<dbReference type="PANTHER" id="PTHR34856:SF2">
    <property type="entry name" value="PROTEIN NRFD"/>
    <property type="match status" value="1"/>
</dbReference>
<dbReference type="AlphaFoldDB" id="D6TS46"/>
<keyword evidence="4 8" id="KW-0812">Transmembrane</keyword>
<dbReference type="Pfam" id="PF03916">
    <property type="entry name" value="NrfD"/>
    <property type="match status" value="1"/>
</dbReference>
<name>D6TS46_KTERA</name>
<feature type="transmembrane region" description="Helical" evidence="8">
    <location>
        <begin position="310"/>
        <end position="329"/>
    </location>
</feature>
<proteinExistence type="inferred from homology"/>
<keyword evidence="6 8" id="KW-0472">Membrane</keyword>
<evidence type="ECO:0000256" key="4">
    <source>
        <dbReference type="ARBA" id="ARBA00022692"/>
    </source>
</evidence>
<evidence type="ECO:0000256" key="6">
    <source>
        <dbReference type="ARBA" id="ARBA00023136"/>
    </source>
</evidence>
<feature type="transmembrane region" description="Helical" evidence="8">
    <location>
        <begin position="131"/>
        <end position="152"/>
    </location>
</feature>
<gene>
    <name evidence="9" type="ORF">Krac_7394</name>
</gene>
<dbReference type="RefSeq" id="WP_007910150.1">
    <property type="nucleotide sequence ID" value="NZ_ADVG01000002.1"/>
</dbReference>
<dbReference type="Gene3D" id="1.20.1630.10">
    <property type="entry name" value="Formate dehydrogenase/DMSO reductase domain"/>
    <property type="match status" value="1"/>
</dbReference>
<comment type="caution">
    <text evidence="9">The sequence shown here is derived from an EMBL/GenBank/DDBJ whole genome shotgun (WGS) entry which is preliminary data.</text>
</comment>
<feature type="region of interest" description="Disordered" evidence="7">
    <location>
        <begin position="1"/>
        <end position="30"/>
    </location>
</feature>
<comment type="subcellular location">
    <subcellularLocation>
        <location evidence="1">Cell membrane</location>
        <topology evidence="1">Multi-pass membrane protein</topology>
    </subcellularLocation>
</comment>
<feature type="transmembrane region" description="Helical" evidence="8">
    <location>
        <begin position="93"/>
        <end position="110"/>
    </location>
</feature>
<dbReference type="InterPro" id="IPR005614">
    <property type="entry name" value="NrfD-like"/>
</dbReference>
<feature type="transmembrane region" description="Helical" evidence="8">
    <location>
        <begin position="208"/>
        <end position="232"/>
    </location>
</feature>
<evidence type="ECO:0000313" key="10">
    <source>
        <dbReference type="Proteomes" id="UP000004508"/>
    </source>
</evidence>
<evidence type="ECO:0000256" key="8">
    <source>
        <dbReference type="SAM" id="Phobius"/>
    </source>
</evidence>
<dbReference type="eggNOG" id="COG3301">
    <property type="taxonomic scope" value="Bacteria"/>
</dbReference>
<keyword evidence="3" id="KW-1003">Cell membrane</keyword>
<dbReference type="InterPro" id="IPR052049">
    <property type="entry name" value="Electron_transfer_protein"/>
</dbReference>
<keyword evidence="5 8" id="KW-1133">Transmembrane helix</keyword>
<evidence type="ECO:0000256" key="3">
    <source>
        <dbReference type="ARBA" id="ARBA00022475"/>
    </source>
</evidence>
<protein>
    <submittedName>
        <fullName evidence="9">Polysulphide reductase NrfD</fullName>
    </submittedName>
</protein>
<feature type="transmembrane region" description="Helical" evidence="8">
    <location>
        <begin position="56"/>
        <end position="73"/>
    </location>
</feature>
<organism evidence="9 10">
    <name type="scientific">Ktedonobacter racemifer DSM 44963</name>
    <dbReference type="NCBI Taxonomy" id="485913"/>
    <lineage>
        <taxon>Bacteria</taxon>
        <taxon>Bacillati</taxon>
        <taxon>Chloroflexota</taxon>
        <taxon>Ktedonobacteria</taxon>
        <taxon>Ktedonobacterales</taxon>
        <taxon>Ktedonobacteraceae</taxon>
        <taxon>Ktedonobacter</taxon>
    </lineage>
</organism>
<evidence type="ECO:0000313" key="9">
    <source>
        <dbReference type="EMBL" id="EFH86119.1"/>
    </source>
</evidence>
<accession>D6TS46</accession>
<feature type="transmembrane region" description="Helical" evidence="8">
    <location>
        <begin position="277"/>
        <end position="298"/>
    </location>
</feature>
<feature type="compositionally biased region" description="Polar residues" evidence="7">
    <location>
        <begin position="19"/>
        <end position="28"/>
    </location>
</feature>
<evidence type="ECO:0000256" key="1">
    <source>
        <dbReference type="ARBA" id="ARBA00004651"/>
    </source>
</evidence>
<dbReference type="GO" id="GO:0005886">
    <property type="term" value="C:plasma membrane"/>
    <property type="evidence" value="ECO:0007669"/>
    <property type="project" value="UniProtKB-SubCell"/>
</dbReference>
<dbReference type="Proteomes" id="UP000004508">
    <property type="component" value="Unassembled WGS sequence"/>
</dbReference>
<comment type="similarity">
    <text evidence="2">Belongs to the NrfD family.</text>
</comment>
<dbReference type="InParanoid" id="D6TS46"/>
<dbReference type="PANTHER" id="PTHR34856">
    <property type="entry name" value="PROTEIN NRFD"/>
    <property type="match status" value="1"/>
</dbReference>
<evidence type="ECO:0000256" key="5">
    <source>
        <dbReference type="ARBA" id="ARBA00022989"/>
    </source>
</evidence>
<reference evidence="9 10" key="1">
    <citation type="journal article" date="2011" name="Stand. Genomic Sci.">
        <title>Non-contiguous finished genome sequence and contextual data of the filamentous soil bacterium Ktedonobacter racemifer type strain (SOSP1-21).</title>
        <authorList>
            <person name="Chang Y.J."/>
            <person name="Land M."/>
            <person name="Hauser L."/>
            <person name="Chertkov O."/>
            <person name="Del Rio T.G."/>
            <person name="Nolan M."/>
            <person name="Copeland A."/>
            <person name="Tice H."/>
            <person name="Cheng J.F."/>
            <person name="Lucas S."/>
            <person name="Han C."/>
            <person name="Goodwin L."/>
            <person name="Pitluck S."/>
            <person name="Ivanova N."/>
            <person name="Ovchinikova G."/>
            <person name="Pati A."/>
            <person name="Chen A."/>
            <person name="Palaniappan K."/>
            <person name="Mavromatis K."/>
            <person name="Liolios K."/>
            <person name="Brettin T."/>
            <person name="Fiebig A."/>
            <person name="Rohde M."/>
            <person name="Abt B."/>
            <person name="Goker M."/>
            <person name="Detter J.C."/>
            <person name="Woyke T."/>
            <person name="Bristow J."/>
            <person name="Eisen J.A."/>
            <person name="Markowitz V."/>
            <person name="Hugenholtz P."/>
            <person name="Kyrpides N.C."/>
            <person name="Klenk H.P."/>
            <person name="Lapidus A."/>
        </authorList>
    </citation>
    <scope>NUCLEOTIDE SEQUENCE [LARGE SCALE GENOMIC DNA]</scope>
    <source>
        <strain evidence="10">DSM 44963</strain>
    </source>
</reference>
<dbReference type="STRING" id="485913.Krac_7394"/>
<evidence type="ECO:0000256" key="7">
    <source>
        <dbReference type="SAM" id="MobiDB-lite"/>
    </source>
</evidence>